<dbReference type="SUPFAM" id="SSF53448">
    <property type="entry name" value="Nucleotide-diphospho-sugar transferases"/>
    <property type="match status" value="1"/>
</dbReference>
<evidence type="ECO:0000313" key="2">
    <source>
        <dbReference type="Proteomes" id="UP000071561"/>
    </source>
</evidence>
<name>A0A127VJ05_9SPHI</name>
<evidence type="ECO:0000313" key="1">
    <source>
        <dbReference type="EMBL" id="AMQ01252.1"/>
    </source>
</evidence>
<dbReference type="Gene3D" id="3.90.550.10">
    <property type="entry name" value="Spore Coat Polysaccharide Biosynthesis Protein SpsA, Chain A"/>
    <property type="match status" value="1"/>
</dbReference>
<organism evidence="1 2">
    <name type="scientific">Pedobacter cryoconitis</name>
    <dbReference type="NCBI Taxonomy" id="188932"/>
    <lineage>
        <taxon>Bacteria</taxon>
        <taxon>Pseudomonadati</taxon>
        <taxon>Bacteroidota</taxon>
        <taxon>Sphingobacteriia</taxon>
        <taxon>Sphingobacteriales</taxon>
        <taxon>Sphingobacteriaceae</taxon>
        <taxon>Pedobacter</taxon>
    </lineage>
</organism>
<accession>A0A127VJ05</accession>
<gene>
    <name evidence="1" type="ORF">AY601_4411</name>
</gene>
<reference evidence="1 2" key="1">
    <citation type="submission" date="2016-03" db="EMBL/GenBank/DDBJ databases">
        <title>Complete genome sequence of Pedobacter cryoconitis PAMC 27485.</title>
        <authorList>
            <person name="Lee J."/>
            <person name="Kim O.-S."/>
        </authorList>
    </citation>
    <scope>NUCLEOTIDE SEQUENCE [LARGE SCALE GENOMIC DNA]</scope>
    <source>
        <strain evidence="1 2">PAMC 27485</strain>
    </source>
</reference>
<dbReference type="OrthoDB" id="786757at2"/>
<dbReference type="Proteomes" id="UP000071561">
    <property type="component" value="Chromosome"/>
</dbReference>
<protein>
    <recommendedName>
        <fullName evidence="3">Glycosyl transferase family 8</fullName>
    </recommendedName>
</protein>
<sequence length="298" mass="34750">MIDQCFFTVATGDKYLSFAFTLARSYKFHHAHEIPFFIISDADFTLPKDLRWIEKKIIARDLLTPGVSYKFNFDHITPAYKSIFIDADSIIYGNISHVFNIPNPAIQVIGMKEIKGNWAELELPEVLDYFAIPYIIRYCGAFYYIIKNQLTANICETARQLSLSDYKFQRHTKSVNDEPILSISLAKSGATPYADTGHIWTDTAQFRTHKNLNTLYNKAIFNNSKDYKYKYWLPEGEYHPLIVHFGGNCYNKNPWVFDALRLKLFYRYHLPKKVANLAVEVIFKPIYFFGKTLKQLLK</sequence>
<keyword evidence="2" id="KW-1185">Reference proteome</keyword>
<dbReference type="PATRIC" id="fig|188932.3.peg.4573"/>
<dbReference type="KEGG" id="pcm:AY601_4411"/>
<dbReference type="RefSeq" id="WP_068405091.1">
    <property type="nucleotide sequence ID" value="NZ_CP014504.1"/>
</dbReference>
<proteinExistence type="predicted"/>
<dbReference type="AlphaFoldDB" id="A0A127VJ05"/>
<dbReference type="EMBL" id="CP014504">
    <property type="protein sequence ID" value="AMQ01252.1"/>
    <property type="molecule type" value="Genomic_DNA"/>
</dbReference>
<dbReference type="InterPro" id="IPR029044">
    <property type="entry name" value="Nucleotide-diphossugar_trans"/>
</dbReference>
<evidence type="ECO:0008006" key="3">
    <source>
        <dbReference type="Google" id="ProtNLM"/>
    </source>
</evidence>